<dbReference type="PANTHER" id="PTHR30469:SF15">
    <property type="entry name" value="HLYD FAMILY OF SECRETION PROTEINS"/>
    <property type="match status" value="1"/>
</dbReference>
<evidence type="ECO:0000259" key="5">
    <source>
        <dbReference type="Pfam" id="PF25954"/>
    </source>
</evidence>
<evidence type="ECO:0000313" key="7">
    <source>
        <dbReference type="EMBL" id="PTE22413.1"/>
    </source>
</evidence>
<protein>
    <submittedName>
        <fullName evidence="7">Efflux RND transporter periplasmic adaptor subunit</fullName>
    </submittedName>
</protein>
<dbReference type="Pfam" id="PF25954">
    <property type="entry name" value="Beta-barrel_RND_2"/>
    <property type="match status" value="1"/>
</dbReference>
<comment type="caution">
    <text evidence="7">The sequence shown here is derived from an EMBL/GenBank/DDBJ whole genome shotgun (WGS) entry which is preliminary data.</text>
</comment>
<dbReference type="InterPro" id="IPR058637">
    <property type="entry name" value="YknX-like_C"/>
</dbReference>
<keyword evidence="2" id="KW-0175">Coiled coil</keyword>
<feature type="chain" id="PRO_5015499917" evidence="3">
    <location>
        <begin position="23"/>
        <end position="388"/>
    </location>
</feature>
<dbReference type="Gene3D" id="2.40.420.20">
    <property type="match status" value="1"/>
</dbReference>
<dbReference type="PANTHER" id="PTHR30469">
    <property type="entry name" value="MULTIDRUG RESISTANCE PROTEIN MDTA"/>
    <property type="match status" value="1"/>
</dbReference>
<dbReference type="InterPro" id="IPR058625">
    <property type="entry name" value="MdtA-like_BSH"/>
</dbReference>
<keyword evidence="3" id="KW-0732">Signal</keyword>
<evidence type="ECO:0000313" key="8">
    <source>
        <dbReference type="Proteomes" id="UP000241010"/>
    </source>
</evidence>
<feature type="domain" description="YknX-like C-terminal permuted SH3-like" evidence="6">
    <location>
        <begin position="313"/>
        <end position="380"/>
    </location>
</feature>
<accession>A0A2T4JXD2</accession>
<name>A0A2T4JXD2_9RHOB</name>
<evidence type="ECO:0000259" key="6">
    <source>
        <dbReference type="Pfam" id="PF25989"/>
    </source>
</evidence>
<dbReference type="Pfam" id="PF25917">
    <property type="entry name" value="BSH_RND"/>
    <property type="match status" value="1"/>
</dbReference>
<evidence type="ECO:0000256" key="3">
    <source>
        <dbReference type="SAM" id="SignalP"/>
    </source>
</evidence>
<dbReference type="Proteomes" id="UP000241010">
    <property type="component" value="Unassembled WGS sequence"/>
</dbReference>
<dbReference type="InterPro" id="IPR006143">
    <property type="entry name" value="RND_pump_MFP"/>
</dbReference>
<dbReference type="Pfam" id="PF25989">
    <property type="entry name" value="YknX_C"/>
    <property type="match status" value="1"/>
</dbReference>
<dbReference type="AlphaFoldDB" id="A0A2T4JXD2"/>
<proteinExistence type="inferred from homology"/>
<dbReference type="EMBL" id="PZKG01000023">
    <property type="protein sequence ID" value="PTE22413.1"/>
    <property type="molecule type" value="Genomic_DNA"/>
</dbReference>
<sequence length="388" mass="39934">MRVTSVLLALTLGLSGAGATFAQTPEAAPQTLPAITVSTVAPRLMRDRVIASGLVEAVEMVQVQPLIEGQPIETLEADVGDMVSQGQVLARLSLSTLELQRSQFTASLASARATIAQAEAQVLEARSSADEAQRVTQRTSQLRAQGAASQAAADTAQAAAISANARVMVAVQTLEAARAQLSLVEAQLENVELQLARTNVVAPVAGEIVQRNAQVGAIASASGTPMFSLMRDAALELRADVAEGDLLRLEAGQGVRITTVGGAAPLTGAVRLVEPAIDAATRLGRARISIDDPSAIRLGMFADAEILLAEREALAVPVTAVGSGAEGATLMKVTDGEVTRVAVTTGIRDAGFIEITAGLAQGDLVVTKSAAFVRDGDRVNPVPAEPTN</sequence>
<evidence type="ECO:0000259" key="4">
    <source>
        <dbReference type="Pfam" id="PF25917"/>
    </source>
</evidence>
<reference evidence="7 8" key="1">
    <citation type="submission" date="2018-03" db="EMBL/GenBank/DDBJ databases">
        <title>Cereibacter changlensis.</title>
        <authorList>
            <person name="Meyer T.E."/>
            <person name="Miller S."/>
            <person name="Lodha T."/>
            <person name="Gandham S."/>
            <person name="Chintalapati S."/>
            <person name="Chintalapati V.R."/>
        </authorList>
    </citation>
    <scope>NUCLEOTIDE SEQUENCE [LARGE SCALE GENOMIC DNA]</scope>
    <source>
        <strain evidence="7 8">JA139</strain>
    </source>
</reference>
<dbReference type="NCBIfam" id="TIGR01730">
    <property type="entry name" value="RND_mfp"/>
    <property type="match status" value="1"/>
</dbReference>
<comment type="similarity">
    <text evidence="1">Belongs to the membrane fusion protein (MFP) (TC 8.A.1) family.</text>
</comment>
<gene>
    <name evidence="7" type="ORF">C5F48_07500</name>
</gene>
<dbReference type="GO" id="GO:0015562">
    <property type="term" value="F:efflux transmembrane transporter activity"/>
    <property type="evidence" value="ECO:0007669"/>
    <property type="project" value="TreeGrafter"/>
</dbReference>
<dbReference type="InterPro" id="IPR058792">
    <property type="entry name" value="Beta-barrel_RND_2"/>
</dbReference>
<evidence type="ECO:0000256" key="2">
    <source>
        <dbReference type="SAM" id="Coils"/>
    </source>
</evidence>
<dbReference type="SUPFAM" id="SSF111369">
    <property type="entry name" value="HlyD-like secretion proteins"/>
    <property type="match status" value="2"/>
</dbReference>
<dbReference type="Gene3D" id="2.40.50.100">
    <property type="match status" value="1"/>
</dbReference>
<feature type="domain" description="Multidrug resistance protein MdtA-like barrel-sandwich hybrid" evidence="4">
    <location>
        <begin position="60"/>
        <end position="222"/>
    </location>
</feature>
<feature type="signal peptide" evidence="3">
    <location>
        <begin position="1"/>
        <end position="22"/>
    </location>
</feature>
<keyword evidence="8" id="KW-1185">Reference proteome</keyword>
<dbReference type="RefSeq" id="WP_107663283.1">
    <property type="nucleotide sequence ID" value="NZ_PZKG01000023.1"/>
</dbReference>
<dbReference type="OrthoDB" id="7422354at2"/>
<dbReference type="GO" id="GO:1990281">
    <property type="term" value="C:efflux pump complex"/>
    <property type="evidence" value="ECO:0007669"/>
    <property type="project" value="TreeGrafter"/>
</dbReference>
<dbReference type="Gene3D" id="2.40.30.170">
    <property type="match status" value="1"/>
</dbReference>
<organism evidence="7 8">
    <name type="scientific">Cereibacter changlensis JA139</name>
    <dbReference type="NCBI Taxonomy" id="1188249"/>
    <lineage>
        <taxon>Bacteria</taxon>
        <taxon>Pseudomonadati</taxon>
        <taxon>Pseudomonadota</taxon>
        <taxon>Alphaproteobacteria</taxon>
        <taxon>Rhodobacterales</taxon>
        <taxon>Paracoccaceae</taxon>
        <taxon>Cereibacter</taxon>
    </lineage>
</organism>
<feature type="coiled-coil region" evidence="2">
    <location>
        <begin position="108"/>
        <end position="135"/>
    </location>
</feature>
<dbReference type="Gene3D" id="1.10.287.470">
    <property type="entry name" value="Helix hairpin bin"/>
    <property type="match status" value="1"/>
</dbReference>
<evidence type="ECO:0000256" key="1">
    <source>
        <dbReference type="ARBA" id="ARBA00009477"/>
    </source>
</evidence>
<feature type="domain" description="CusB-like beta-barrel" evidence="5">
    <location>
        <begin position="237"/>
        <end position="305"/>
    </location>
</feature>